<sequence>MEDIDEWKRLLYNTEFLADSATDNGRVCSVAGVLLFGTSPKRFLPNAVVDVAVFPGVEKDYNANFRDTATSPLVRLGNEQGDVLAPGIVDQVMNMLQPYVSREELHGAVRIRRWDYPEAAIREALVNAVVHRDYLLSSTSIEVSLYADRLEVVSPGKPPNGINPDRMRAGCRAPRNQLLKDVMRDYGYMEHMGMGIPRKIVKLMEEQVGTTPELMVGEERFSLVLRKPVRNEPHQ</sequence>
<dbReference type="AlphaFoldDB" id="A0A450TL46"/>
<keyword evidence="1" id="KW-0347">Helicase</keyword>
<dbReference type="Pfam" id="PF13749">
    <property type="entry name" value="HATPase_c_4"/>
    <property type="match status" value="1"/>
</dbReference>
<keyword evidence="1" id="KW-0067">ATP-binding</keyword>
<keyword evidence="1" id="KW-0378">Hydrolase</keyword>
<accession>A0A450TL46</accession>
<name>A0A450TL46_9GAMM</name>
<dbReference type="Gene3D" id="3.30.565.60">
    <property type="match status" value="1"/>
</dbReference>
<proteinExistence type="predicted"/>
<dbReference type="GO" id="GO:0004386">
    <property type="term" value="F:helicase activity"/>
    <property type="evidence" value="ECO:0007669"/>
    <property type="project" value="UniProtKB-KW"/>
</dbReference>
<gene>
    <name evidence="1" type="ORF">BECKDK2373C_GA0170839_11841</name>
</gene>
<evidence type="ECO:0000313" key="1">
    <source>
        <dbReference type="EMBL" id="VFJ68429.1"/>
    </source>
</evidence>
<dbReference type="PANTHER" id="PTHR30595:SF6">
    <property type="entry name" value="SCHLAFEN ALBA-2 DOMAIN-CONTAINING PROTEIN"/>
    <property type="match status" value="1"/>
</dbReference>
<dbReference type="PANTHER" id="PTHR30595">
    <property type="entry name" value="GLPR-RELATED TRANSCRIPTIONAL REPRESSOR"/>
    <property type="match status" value="1"/>
</dbReference>
<protein>
    <submittedName>
        <fullName evidence="1">ATP-dependent DNA helicase recG C-terminal</fullName>
    </submittedName>
</protein>
<dbReference type="InterPro" id="IPR038475">
    <property type="entry name" value="RecG_C_sf"/>
</dbReference>
<organism evidence="1">
    <name type="scientific">Candidatus Kentrum sp. DK</name>
    <dbReference type="NCBI Taxonomy" id="2126562"/>
    <lineage>
        <taxon>Bacteria</taxon>
        <taxon>Pseudomonadati</taxon>
        <taxon>Pseudomonadota</taxon>
        <taxon>Gammaproteobacteria</taxon>
        <taxon>Candidatus Kentrum</taxon>
    </lineage>
</organism>
<dbReference type="EMBL" id="CAADEY010000184">
    <property type="protein sequence ID" value="VFJ68429.1"/>
    <property type="molecule type" value="Genomic_DNA"/>
</dbReference>
<keyword evidence="1" id="KW-0547">Nucleotide-binding</keyword>
<reference evidence="1" key="1">
    <citation type="submission" date="2019-02" db="EMBL/GenBank/DDBJ databases">
        <authorList>
            <person name="Gruber-Vodicka R. H."/>
            <person name="Seah K. B. B."/>
        </authorList>
    </citation>
    <scope>NUCLEOTIDE SEQUENCE</scope>
    <source>
        <strain evidence="1">BECK_DK161</strain>
    </source>
</reference>